<reference evidence="1" key="1">
    <citation type="submission" date="2012-09" db="EMBL/GenBank/DDBJ databases">
        <authorList>
            <person name="Martin A.A."/>
        </authorList>
    </citation>
    <scope>NUCLEOTIDE SEQUENCE</scope>
</reference>
<dbReference type="InterPro" id="IPR029063">
    <property type="entry name" value="SAM-dependent_MTases_sf"/>
</dbReference>
<evidence type="ECO:0000313" key="2">
    <source>
        <dbReference type="WBParaSite" id="ACAC_0001091101-mRNA-1"/>
    </source>
</evidence>
<organism evidence="1 2">
    <name type="scientific">Angiostrongylus cantonensis</name>
    <name type="common">Rat lungworm</name>
    <dbReference type="NCBI Taxonomy" id="6313"/>
    <lineage>
        <taxon>Eukaryota</taxon>
        <taxon>Metazoa</taxon>
        <taxon>Ecdysozoa</taxon>
        <taxon>Nematoda</taxon>
        <taxon>Chromadorea</taxon>
        <taxon>Rhabditida</taxon>
        <taxon>Rhabditina</taxon>
        <taxon>Rhabditomorpha</taxon>
        <taxon>Strongyloidea</taxon>
        <taxon>Metastrongylidae</taxon>
        <taxon>Angiostrongylus</taxon>
    </lineage>
</organism>
<dbReference type="Gene3D" id="3.40.50.150">
    <property type="entry name" value="Vaccinia Virus protein VP39"/>
    <property type="match status" value="1"/>
</dbReference>
<evidence type="ECO:0000313" key="1">
    <source>
        <dbReference type="Proteomes" id="UP000035642"/>
    </source>
</evidence>
<protein>
    <submittedName>
        <fullName evidence="2">MTS domain-containing protein</fullName>
    </submittedName>
</protein>
<accession>A0A0K0DI28</accession>
<keyword evidence="1" id="KW-1185">Reference proteome</keyword>
<reference evidence="2" key="2">
    <citation type="submission" date="2017-02" db="UniProtKB">
        <authorList>
            <consortium name="WormBaseParasite"/>
        </authorList>
    </citation>
    <scope>IDENTIFICATION</scope>
</reference>
<name>A0A0K0DI28_ANGCA</name>
<sequence length="281" mass="32002">LVGSVDNKEVKVFSQLSNGPFKLLHSMNMFRVPWILQNVDKKSGLVVDVGSGEGLLSIPLARSGPRVTGIDATEATVTNVLLTSASDYKCVVFLFNNREDVKQLACHVLLFVSHLGVLLCGYIKVCLFRQYFRLRNHYKKSGISYLYSCHHRPCQKSNLHNFLFHIGCHTGSYELIDDGEYRVVFLLSQPVPIRLLFLILHANKGQRKRDFLLANCLIFGRRSPFNHISSGFHFVAIVDSYLPNQVARYCPFNSFFVHTEVAVRNMLLTITLFVCEGWEER</sequence>
<dbReference type="AlphaFoldDB" id="A0A0K0DI28"/>
<dbReference type="STRING" id="6313.A0A0K0DI28"/>
<dbReference type="Proteomes" id="UP000035642">
    <property type="component" value="Unassembled WGS sequence"/>
</dbReference>
<dbReference type="WBParaSite" id="ACAC_0001091101-mRNA-1">
    <property type="protein sequence ID" value="ACAC_0001091101-mRNA-1"/>
    <property type="gene ID" value="ACAC_0001091101"/>
</dbReference>
<dbReference type="SUPFAM" id="SSF53335">
    <property type="entry name" value="S-adenosyl-L-methionine-dependent methyltransferases"/>
    <property type="match status" value="1"/>
</dbReference>
<proteinExistence type="predicted"/>